<dbReference type="SUPFAM" id="SSF56112">
    <property type="entry name" value="Protein kinase-like (PK-like)"/>
    <property type="match status" value="1"/>
</dbReference>
<dbReference type="EC" id="2.7.1.72" evidence="3"/>
<name>A0A839S844_9PSEU</name>
<evidence type="ECO:0000313" key="3">
    <source>
        <dbReference type="EMBL" id="MBB3053443.1"/>
    </source>
</evidence>
<dbReference type="GO" id="GO:0050300">
    <property type="term" value="F:aminoglycoside 6-kinase activity"/>
    <property type="evidence" value="ECO:0007669"/>
    <property type="project" value="UniProtKB-EC"/>
</dbReference>
<feature type="domain" description="Aminoglycoside phosphotransferase" evidence="2">
    <location>
        <begin position="2"/>
        <end position="236"/>
    </location>
</feature>
<dbReference type="AlphaFoldDB" id="A0A839S844"/>
<dbReference type="InterPro" id="IPR011009">
    <property type="entry name" value="Kinase-like_dom_sf"/>
</dbReference>
<evidence type="ECO:0000256" key="1">
    <source>
        <dbReference type="SAM" id="MobiDB-lite"/>
    </source>
</evidence>
<keyword evidence="3" id="KW-0418">Kinase</keyword>
<organism evidence="3 4">
    <name type="scientific">Prauserella isguenensis</name>
    <dbReference type="NCBI Taxonomy" id="1470180"/>
    <lineage>
        <taxon>Bacteria</taxon>
        <taxon>Bacillati</taxon>
        <taxon>Actinomycetota</taxon>
        <taxon>Actinomycetes</taxon>
        <taxon>Pseudonocardiales</taxon>
        <taxon>Pseudonocardiaceae</taxon>
        <taxon>Prauserella</taxon>
    </lineage>
</organism>
<reference evidence="3 4" key="1">
    <citation type="submission" date="2020-08" db="EMBL/GenBank/DDBJ databases">
        <title>Genomic Encyclopedia of Type Strains, Phase III (KMG-III): the genomes of soil and plant-associated and newly described type strains.</title>
        <authorList>
            <person name="Whitman W."/>
        </authorList>
    </citation>
    <scope>NUCLEOTIDE SEQUENCE [LARGE SCALE GENOMIC DNA]</scope>
    <source>
        <strain evidence="3 4">CECT 8577</strain>
    </source>
</reference>
<dbReference type="Pfam" id="PF01636">
    <property type="entry name" value="APH"/>
    <property type="match status" value="1"/>
</dbReference>
<feature type="region of interest" description="Disordered" evidence="1">
    <location>
        <begin position="90"/>
        <end position="119"/>
    </location>
</feature>
<dbReference type="InterPro" id="IPR002575">
    <property type="entry name" value="Aminoglycoside_PTrfase"/>
</dbReference>
<evidence type="ECO:0000259" key="2">
    <source>
        <dbReference type="Pfam" id="PF01636"/>
    </source>
</evidence>
<keyword evidence="4" id="KW-1185">Reference proteome</keyword>
<protein>
    <submittedName>
        <fullName evidence="3">Streptomycin 6-kinase</fullName>
        <ecNumber evidence="3">2.7.1.72</ecNumber>
    </submittedName>
</protein>
<evidence type="ECO:0000313" key="4">
    <source>
        <dbReference type="Proteomes" id="UP000550714"/>
    </source>
</evidence>
<comment type="caution">
    <text evidence="3">The sequence shown here is derived from an EMBL/GenBank/DDBJ whole genome shotgun (WGS) entry which is preliminary data.</text>
</comment>
<gene>
    <name evidence="3" type="ORF">FHS23_004496</name>
</gene>
<dbReference type="RefSeq" id="WP_183659241.1">
    <property type="nucleotide sequence ID" value="NZ_JACHWU010000010.1"/>
</dbReference>
<accession>A0A839S844</accession>
<dbReference type="Proteomes" id="UP000550714">
    <property type="component" value="Unassembled WGS sequence"/>
</dbReference>
<dbReference type="Gene3D" id="3.90.1200.10">
    <property type="match status" value="1"/>
</dbReference>
<sequence length="260" mass="27371">MGSGNTSLVVRCRAPEGPAILKLTPAPDIADAEAAALRLWRPSGRVPVVWAEAGGALLLEAMPSETTLADVAAAPALRDVAALIRALHERTPAQGEPGAPDPGSPGTGSPDTDDTGAFGFRPQAERTELLFDLWRSRAAGDADRVEALDRGRALARELAASSPRVVLTHGDLHPGNVLAAGPRGLVAIDPRPGLADPASDAIDWVFLADPSRWRPTAEELAALIDVDAERLWAWCRAFAARLADTDGDPARRQAFRDVAV</sequence>
<proteinExistence type="predicted"/>
<keyword evidence="3" id="KW-0808">Transferase</keyword>
<dbReference type="EMBL" id="JACHWU010000010">
    <property type="protein sequence ID" value="MBB3053443.1"/>
    <property type="molecule type" value="Genomic_DNA"/>
</dbReference>